<protein>
    <recommendedName>
        <fullName evidence="3">CCHC-type domain-containing protein</fullName>
    </recommendedName>
</protein>
<accession>A0A9D4RAL7</accession>
<evidence type="ECO:0000313" key="5">
    <source>
        <dbReference type="Proteomes" id="UP000828390"/>
    </source>
</evidence>
<gene>
    <name evidence="4" type="ORF">DPMN_024211</name>
</gene>
<reference evidence="4" key="2">
    <citation type="submission" date="2020-11" db="EMBL/GenBank/DDBJ databases">
        <authorList>
            <person name="McCartney M.A."/>
            <person name="Auch B."/>
            <person name="Kono T."/>
            <person name="Mallez S."/>
            <person name="Becker A."/>
            <person name="Gohl D.M."/>
            <person name="Silverstein K.A.T."/>
            <person name="Koren S."/>
            <person name="Bechman K.B."/>
            <person name="Herman A."/>
            <person name="Abrahante J.E."/>
            <person name="Garbe J."/>
        </authorList>
    </citation>
    <scope>NUCLEOTIDE SEQUENCE</scope>
    <source>
        <strain evidence="4">Duluth1</strain>
        <tissue evidence="4">Whole animal</tissue>
    </source>
</reference>
<feature type="compositionally biased region" description="Polar residues" evidence="2">
    <location>
        <begin position="461"/>
        <end position="483"/>
    </location>
</feature>
<evidence type="ECO:0000313" key="4">
    <source>
        <dbReference type="EMBL" id="KAH3861284.1"/>
    </source>
</evidence>
<dbReference type="InterPro" id="IPR001878">
    <property type="entry name" value="Znf_CCHC"/>
</dbReference>
<feature type="compositionally biased region" description="Pro residues" evidence="2">
    <location>
        <begin position="53"/>
        <end position="62"/>
    </location>
</feature>
<keyword evidence="1" id="KW-0862">Zinc</keyword>
<name>A0A9D4RAL7_DREPO</name>
<dbReference type="GO" id="GO:0003676">
    <property type="term" value="F:nucleic acid binding"/>
    <property type="evidence" value="ECO:0007669"/>
    <property type="project" value="InterPro"/>
</dbReference>
<comment type="caution">
    <text evidence="4">The sequence shown here is derived from an EMBL/GenBank/DDBJ whole genome shotgun (WGS) entry which is preliminary data.</text>
</comment>
<feature type="domain" description="CCHC-type" evidence="3">
    <location>
        <begin position="395"/>
        <end position="408"/>
    </location>
</feature>
<dbReference type="InterPro" id="IPR036875">
    <property type="entry name" value="Znf_CCHC_sf"/>
</dbReference>
<dbReference type="AlphaFoldDB" id="A0A9D4RAL7"/>
<feature type="region of interest" description="Disordered" evidence="2">
    <location>
        <begin position="461"/>
        <end position="485"/>
    </location>
</feature>
<dbReference type="GO" id="GO:0008270">
    <property type="term" value="F:zinc ion binding"/>
    <property type="evidence" value="ECO:0007669"/>
    <property type="project" value="UniProtKB-KW"/>
</dbReference>
<proteinExistence type="predicted"/>
<dbReference type="SUPFAM" id="SSF57756">
    <property type="entry name" value="Retrovirus zinc finger-like domains"/>
    <property type="match status" value="1"/>
</dbReference>
<keyword evidence="5" id="KW-1185">Reference proteome</keyword>
<evidence type="ECO:0000256" key="2">
    <source>
        <dbReference type="SAM" id="MobiDB-lite"/>
    </source>
</evidence>
<keyword evidence="1" id="KW-0863">Zinc-finger</keyword>
<feature type="region of interest" description="Disordered" evidence="2">
    <location>
        <begin position="47"/>
        <end position="67"/>
    </location>
</feature>
<dbReference type="EMBL" id="JAIWYP010000002">
    <property type="protein sequence ID" value="KAH3861284.1"/>
    <property type="molecule type" value="Genomic_DNA"/>
</dbReference>
<keyword evidence="1" id="KW-0479">Metal-binding</keyword>
<organism evidence="4 5">
    <name type="scientific">Dreissena polymorpha</name>
    <name type="common">Zebra mussel</name>
    <name type="synonym">Mytilus polymorpha</name>
    <dbReference type="NCBI Taxonomy" id="45954"/>
    <lineage>
        <taxon>Eukaryota</taxon>
        <taxon>Metazoa</taxon>
        <taxon>Spiralia</taxon>
        <taxon>Lophotrochozoa</taxon>
        <taxon>Mollusca</taxon>
        <taxon>Bivalvia</taxon>
        <taxon>Autobranchia</taxon>
        <taxon>Heteroconchia</taxon>
        <taxon>Euheterodonta</taxon>
        <taxon>Imparidentia</taxon>
        <taxon>Neoheterodontei</taxon>
        <taxon>Myida</taxon>
        <taxon>Dreissenoidea</taxon>
        <taxon>Dreissenidae</taxon>
        <taxon>Dreissena</taxon>
    </lineage>
</organism>
<evidence type="ECO:0000256" key="1">
    <source>
        <dbReference type="PROSITE-ProRule" id="PRU00047"/>
    </source>
</evidence>
<sequence>MPALSNVTSKEYTKPHCVSNGPLAPNSLPVPIPSTITIPIPSNAPVFNNLPGPSNPPDPSIPPTQKDRDVLTKLPKSLLYDGQSNWFVFQSNAERYARVQDWSDAECADCLGWCLTEKAVGFYTLLTKGRGTVPYAELMQRLQERFGARELTATAQSRFHVAHQEVGESLDDWSDRALKIAKVAFRDLPYAYAAEQAVAKFCHGLLDKEAGKHASLQLPTSMGDAMNKIYSHVQSTCAAAPKYTQDSEQEESRWFHEVKRAPTAEEVSVSAAEKLTQVVEKLLDAVERLSNSFGSLCVDSFVRQPGQPFRNEDYAEYSVEGPSPRKVRNRWYNGQHAYERGSGPNAYDGSAGNRRYNRYHSGYQNSNYRPEGSKRGRYGSNWGEGRGIARRDISCINCGGLGHFQRACLENTKSVDTRNSDHDAAAVAHRTAAEHVVSEMSKMDTSDEVILTAGHMYPVDSTASNSREMSSYRNLPGNNQRKPSSCGVLSVNRQSGACGYGVAPGNSWGTGARRTARFAPKRWEDGSRRLFKRGSKGWRPSSSRSWERSQRWKLGWRPPECRTSKICTA</sequence>
<dbReference type="Proteomes" id="UP000828390">
    <property type="component" value="Unassembled WGS sequence"/>
</dbReference>
<evidence type="ECO:0000259" key="3">
    <source>
        <dbReference type="PROSITE" id="PS50158"/>
    </source>
</evidence>
<reference evidence="4" key="1">
    <citation type="journal article" date="2019" name="bioRxiv">
        <title>The Genome of the Zebra Mussel, Dreissena polymorpha: A Resource for Invasive Species Research.</title>
        <authorList>
            <person name="McCartney M.A."/>
            <person name="Auch B."/>
            <person name="Kono T."/>
            <person name="Mallez S."/>
            <person name="Zhang Y."/>
            <person name="Obille A."/>
            <person name="Becker A."/>
            <person name="Abrahante J.E."/>
            <person name="Garbe J."/>
            <person name="Badalamenti J.P."/>
            <person name="Herman A."/>
            <person name="Mangelson H."/>
            <person name="Liachko I."/>
            <person name="Sullivan S."/>
            <person name="Sone E.D."/>
            <person name="Koren S."/>
            <person name="Silverstein K.A.T."/>
            <person name="Beckman K.B."/>
            <person name="Gohl D.M."/>
        </authorList>
    </citation>
    <scope>NUCLEOTIDE SEQUENCE</scope>
    <source>
        <strain evidence="4">Duluth1</strain>
        <tissue evidence="4">Whole animal</tissue>
    </source>
</reference>
<dbReference type="PROSITE" id="PS50158">
    <property type="entry name" value="ZF_CCHC"/>
    <property type="match status" value="1"/>
</dbReference>